<dbReference type="SMART" id="SM00670">
    <property type="entry name" value="PINc"/>
    <property type="match status" value="1"/>
</dbReference>
<dbReference type="PANTHER" id="PTHR16161">
    <property type="entry name" value="TRANSCRIPTIONAL PROTEIN SWT1"/>
    <property type="match status" value="1"/>
</dbReference>
<dbReference type="SUPFAM" id="SSF51045">
    <property type="entry name" value="WW domain"/>
    <property type="match status" value="1"/>
</dbReference>
<evidence type="ECO:0000256" key="1">
    <source>
        <dbReference type="SAM" id="MobiDB-lite"/>
    </source>
</evidence>
<accession>A0AAW2EDZ9</accession>
<dbReference type="CDD" id="cd18727">
    <property type="entry name" value="PIN_Swt1-like"/>
    <property type="match status" value="1"/>
</dbReference>
<gene>
    <name evidence="3" type="ORF">PUN28_018930</name>
</gene>
<protein>
    <recommendedName>
        <fullName evidence="2">WW domain-containing protein</fullName>
    </recommendedName>
</protein>
<dbReference type="Gene3D" id="3.40.50.1010">
    <property type="entry name" value="5'-nuclease"/>
    <property type="match status" value="1"/>
</dbReference>
<dbReference type="InterPro" id="IPR002716">
    <property type="entry name" value="PIN_dom"/>
</dbReference>
<dbReference type="InterPro" id="IPR036020">
    <property type="entry name" value="WW_dom_sf"/>
</dbReference>
<dbReference type="AlphaFoldDB" id="A0AAW2EDZ9"/>
<dbReference type="InterPro" id="IPR029060">
    <property type="entry name" value="PIN-like_dom_sf"/>
</dbReference>
<dbReference type="Proteomes" id="UP001430953">
    <property type="component" value="Unassembled WGS sequence"/>
</dbReference>
<dbReference type="Pfam" id="PF13638">
    <property type="entry name" value="PIN_4"/>
    <property type="match status" value="1"/>
</dbReference>
<evidence type="ECO:0000259" key="2">
    <source>
        <dbReference type="PROSITE" id="PS50020"/>
    </source>
</evidence>
<keyword evidence="4" id="KW-1185">Reference proteome</keyword>
<sequence>MLKQQLPKDWIELNSKTHPDRVYYFNVKTKKSSWSVPTLDITNKTSEVKRRATNKRWNYNDMTKVVHNDEKEQKHTTQQVSKKSSVKVQVKHRQDRKNKSLSPPPETIKNTKQITSPNHSSNLRDNISVTSRHKECVALTPQMKLLLQKKLESVPKALSFNKKNSKEDGNIKGRQEKLPLKKNLAKERMQRLKKNLAIDNEKLKEMYCANLVDVKTSQKSLSSASTLSDNESLDSTFTCKNTERLKKLHNKILKNAVYEKKIALNEELPNQQNTECTENMTTSKLLELAKKEVFYEEMDWEPMKDEEIALEVEVARTQLYKSQIETNCALENVIELTQPNEIKSHDKNPLYIVIDTNVFLTNLDIIEEARDAIFKNYPRPFIVIPWTVICELDYFKDNKSKIELSTKARKAVSFIYDQFSSKHPRVIGQTREQAAQNKEDFCLNCPDDEILQCCLQIQRLEKTVVLLSYDKNLCTKAMIYNIMTLGRNSPLENIDSDTNNTAINNLNNNPDEYSLFNEELHLTDEIFENMKLIIKKFLSTIITKQMSEIYGEREWTIYVFIKPPWTIISALKCAIKHWIAAINEAFEKRAEHILKELLKAFEYVPTGGRKLQDVEYILDKCSDLVQAVNTDKHCDLMTETLNSIIELKEKCQKCITNINLKKLHDKIGIAENIHEQQVRSEKVFESFQCIYNYARDICGLACNNAGIAHSFSFKTTNRSLSQQALQSRQSEITSKVIDLTQNLNKLLSENEDFIKYQTLLKLQHSLNTFLPSIESLTLDVTPLDVYYCVKLKEDLLKAGLKQLQELTSHFCAAVTQT</sequence>
<evidence type="ECO:0000313" key="4">
    <source>
        <dbReference type="Proteomes" id="UP001430953"/>
    </source>
</evidence>
<dbReference type="PANTHER" id="PTHR16161:SF0">
    <property type="entry name" value="TRANSCRIPTIONAL PROTEIN SWT1"/>
    <property type="match status" value="1"/>
</dbReference>
<dbReference type="SUPFAM" id="SSF88723">
    <property type="entry name" value="PIN domain-like"/>
    <property type="match status" value="1"/>
</dbReference>
<reference evidence="3 4" key="1">
    <citation type="submission" date="2023-03" db="EMBL/GenBank/DDBJ databases">
        <title>High recombination rates correlate with genetic variation in Cardiocondyla obscurior ants.</title>
        <authorList>
            <person name="Errbii M."/>
        </authorList>
    </citation>
    <scope>NUCLEOTIDE SEQUENCE [LARGE SCALE GENOMIC DNA]</scope>
    <source>
        <strain evidence="3">Alpha-2009</strain>
        <tissue evidence="3">Whole body</tissue>
    </source>
</reference>
<dbReference type="PROSITE" id="PS50020">
    <property type="entry name" value="WW_DOMAIN_2"/>
    <property type="match status" value="1"/>
</dbReference>
<evidence type="ECO:0000313" key="3">
    <source>
        <dbReference type="EMBL" id="KAL0101432.1"/>
    </source>
</evidence>
<dbReference type="CDD" id="cd00201">
    <property type="entry name" value="WW"/>
    <property type="match status" value="1"/>
</dbReference>
<proteinExistence type="predicted"/>
<feature type="domain" description="WW" evidence="2">
    <location>
        <begin position="4"/>
        <end position="39"/>
    </location>
</feature>
<feature type="region of interest" description="Disordered" evidence="1">
    <location>
        <begin position="69"/>
        <end position="125"/>
    </location>
</feature>
<name>A0AAW2EDZ9_9HYME</name>
<feature type="compositionally biased region" description="Low complexity" evidence="1">
    <location>
        <begin position="78"/>
        <end position="88"/>
    </location>
</feature>
<feature type="compositionally biased region" description="Polar residues" evidence="1">
    <location>
        <begin position="108"/>
        <end position="125"/>
    </location>
</feature>
<organism evidence="3 4">
    <name type="scientific">Cardiocondyla obscurior</name>
    <dbReference type="NCBI Taxonomy" id="286306"/>
    <lineage>
        <taxon>Eukaryota</taxon>
        <taxon>Metazoa</taxon>
        <taxon>Ecdysozoa</taxon>
        <taxon>Arthropoda</taxon>
        <taxon>Hexapoda</taxon>
        <taxon>Insecta</taxon>
        <taxon>Pterygota</taxon>
        <taxon>Neoptera</taxon>
        <taxon>Endopterygota</taxon>
        <taxon>Hymenoptera</taxon>
        <taxon>Apocrita</taxon>
        <taxon>Aculeata</taxon>
        <taxon>Formicoidea</taxon>
        <taxon>Formicidae</taxon>
        <taxon>Myrmicinae</taxon>
        <taxon>Cardiocondyla</taxon>
    </lineage>
</organism>
<dbReference type="GO" id="GO:0005634">
    <property type="term" value="C:nucleus"/>
    <property type="evidence" value="ECO:0007669"/>
    <property type="project" value="TreeGrafter"/>
</dbReference>
<dbReference type="InterPro" id="IPR001202">
    <property type="entry name" value="WW_dom"/>
</dbReference>
<dbReference type="InterPro" id="IPR052626">
    <property type="entry name" value="SWT1_Regulator"/>
</dbReference>
<dbReference type="EMBL" id="JADYXP020000024">
    <property type="protein sequence ID" value="KAL0101432.1"/>
    <property type="molecule type" value="Genomic_DNA"/>
</dbReference>
<dbReference type="Gene3D" id="2.20.70.10">
    <property type="match status" value="1"/>
</dbReference>
<comment type="caution">
    <text evidence="3">The sequence shown here is derived from an EMBL/GenBank/DDBJ whole genome shotgun (WGS) entry which is preliminary data.</text>
</comment>